<dbReference type="Pfam" id="PF08268">
    <property type="entry name" value="FBA_3"/>
    <property type="match status" value="1"/>
</dbReference>
<dbReference type="SMART" id="SM00256">
    <property type="entry name" value="FBOX"/>
    <property type="match status" value="1"/>
</dbReference>
<evidence type="ECO:0000313" key="2">
    <source>
        <dbReference type="EMBL" id="CAH9127053.1"/>
    </source>
</evidence>
<reference evidence="2" key="1">
    <citation type="submission" date="2022-07" db="EMBL/GenBank/DDBJ databases">
        <authorList>
            <person name="Macas J."/>
            <person name="Novak P."/>
            <person name="Neumann P."/>
        </authorList>
    </citation>
    <scope>NUCLEOTIDE SEQUENCE</scope>
</reference>
<dbReference type="EMBL" id="CAMAPF010000945">
    <property type="protein sequence ID" value="CAH9127053.1"/>
    <property type="molecule type" value="Genomic_DNA"/>
</dbReference>
<evidence type="ECO:0000313" key="3">
    <source>
        <dbReference type="Proteomes" id="UP001152523"/>
    </source>
</evidence>
<dbReference type="Proteomes" id="UP001152523">
    <property type="component" value="Unassembled WGS sequence"/>
</dbReference>
<name>A0AAV0EUU5_9ASTE</name>
<dbReference type="Gene3D" id="1.20.1280.50">
    <property type="match status" value="1"/>
</dbReference>
<dbReference type="InterPro" id="IPR001810">
    <property type="entry name" value="F-box_dom"/>
</dbReference>
<dbReference type="InterPro" id="IPR036047">
    <property type="entry name" value="F-box-like_dom_sf"/>
</dbReference>
<dbReference type="Pfam" id="PF00646">
    <property type="entry name" value="F-box"/>
    <property type="match status" value="1"/>
</dbReference>
<dbReference type="NCBIfam" id="TIGR01640">
    <property type="entry name" value="F_box_assoc_1"/>
    <property type="match status" value="1"/>
</dbReference>
<comment type="caution">
    <text evidence="2">The sequence shown here is derived from an EMBL/GenBank/DDBJ whole genome shotgun (WGS) entry which is preliminary data.</text>
</comment>
<dbReference type="AlphaFoldDB" id="A0AAV0EUU5"/>
<gene>
    <name evidence="2" type="ORF">CEPIT_LOCUS28017</name>
</gene>
<dbReference type="PROSITE" id="PS50181">
    <property type="entry name" value="FBOX"/>
    <property type="match status" value="1"/>
</dbReference>
<accession>A0AAV0EUU5</accession>
<dbReference type="InterPro" id="IPR017451">
    <property type="entry name" value="F-box-assoc_interact_dom"/>
</dbReference>
<dbReference type="PANTHER" id="PTHR31111:SF138">
    <property type="entry name" value="F-BOX ASSOCIATED DOMAIN-CONTAINING PROTEIN"/>
    <property type="match status" value="1"/>
</dbReference>
<dbReference type="SUPFAM" id="SSF50998">
    <property type="entry name" value="Quinoprotein alcohol dehydrogenase-like"/>
    <property type="match status" value="1"/>
</dbReference>
<dbReference type="PANTHER" id="PTHR31111">
    <property type="entry name" value="BNAA05G37150D PROTEIN-RELATED"/>
    <property type="match status" value="1"/>
</dbReference>
<dbReference type="InterPro" id="IPR013187">
    <property type="entry name" value="F-box-assoc_dom_typ3"/>
</dbReference>
<protein>
    <recommendedName>
        <fullName evidence="1">F-box domain-containing protein</fullName>
    </recommendedName>
</protein>
<proteinExistence type="predicted"/>
<dbReference type="SUPFAM" id="SSF81383">
    <property type="entry name" value="F-box domain"/>
    <property type="match status" value="1"/>
</dbReference>
<keyword evidence="3" id="KW-1185">Reference proteome</keyword>
<evidence type="ECO:0000259" key="1">
    <source>
        <dbReference type="PROSITE" id="PS50181"/>
    </source>
</evidence>
<feature type="domain" description="F-box" evidence="1">
    <location>
        <begin position="16"/>
        <end position="64"/>
    </location>
</feature>
<organism evidence="2 3">
    <name type="scientific">Cuscuta epithymum</name>
    <dbReference type="NCBI Taxonomy" id="186058"/>
    <lineage>
        <taxon>Eukaryota</taxon>
        <taxon>Viridiplantae</taxon>
        <taxon>Streptophyta</taxon>
        <taxon>Embryophyta</taxon>
        <taxon>Tracheophyta</taxon>
        <taxon>Spermatophyta</taxon>
        <taxon>Magnoliopsida</taxon>
        <taxon>eudicotyledons</taxon>
        <taxon>Gunneridae</taxon>
        <taxon>Pentapetalae</taxon>
        <taxon>asterids</taxon>
        <taxon>lamiids</taxon>
        <taxon>Solanales</taxon>
        <taxon>Convolvulaceae</taxon>
        <taxon>Cuscuteae</taxon>
        <taxon>Cuscuta</taxon>
        <taxon>Cuscuta subgen. Cuscuta</taxon>
    </lineage>
</organism>
<dbReference type="InterPro" id="IPR011047">
    <property type="entry name" value="Quinoprotein_ADH-like_sf"/>
</dbReference>
<sequence>MSRSPENMAEASSDNQTQLSFLPQDILFQILVRLGARSRGKLSCVSKCFRSILTDPSFLEFQRNWSAPPTRGTTILFSIWHMFKRGDYHPIGCPMTDPTSTPEQFYTINFEENQAGKLLQAKRVRHLDRGWFGDRRAVSFAKDRVCFFTQHSELMVFDLASGQHTSLPKTPSSRFTCALLGYDGVSGTYKVLKAENKYSWGAVTVPMKYWVFTLGVDEEWREIKTPELFYLGGRFINSVCIDGVIYSDNVLYDGTWTTLGRCTELVAFDVRSESFHLIPLPPATRGEDVRKSSLLELHGQFAVIHVNQNKQIIVWTLKTGVKSPSRWKKLVVPFPSNEEILEAGSEFFSKNTCITATSAGDIVLLMLNGIPSLWVLSNKFGVGSVWKKFRIKGIAECSTCVKISSEVLVAQNIAENLFHLE</sequence>